<organism evidence="1 2">
    <name type="scientific">Paxillus rubicundulus Ve08.2h10</name>
    <dbReference type="NCBI Taxonomy" id="930991"/>
    <lineage>
        <taxon>Eukaryota</taxon>
        <taxon>Fungi</taxon>
        <taxon>Dikarya</taxon>
        <taxon>Basidiomycota</taxon>
        <taxon>Agaricomycotina</taxon>
        <taxon>Agaricomycetes</taxon>
        <taxon>Agaricomycetidae</taxon>
        <taxon>Boletales</taxon>
        <taxon>Paxilineae</taxon>
        <taxon>Paxillaceae</taxon>
        <taxon>Paxillus</taxon>
    </lineage>
</organism>
<sequence length="274" mass="31267">MSVKDSEAEQLAIEFDGLKISYEQEYEQEVEEGKSDLDIDDEIELEMVDDVKFGRRLAEMVEKENKKDVDWVPRVLQQEPRQTIYIKGPDVMSKSKRMQQRYQHAWRNQSSLNKFGFYCLLSIPDNQSTQSNVKSPQAVPRTAATVLKPLQDHLIPTSTESEPNTSIQLSGRPQSATVLSDLSTDEDVMAVNAEGVVSDDKLIEDGSNNLEEVEVWEDELQESIAPTTKIHDWETLRAQIQLNLKKKHKYLPLSQINQLMILSNFAMLRIKGAT</sequence>
<dbReference type="AlphaFoldDB" id="A0A0D0DBF1"/>
<dbReference type="OrthoDB" id="2692930at2759"/>
<evidence type="ECO:0000313" key="2">
    <source>
        <dbReference type="Proteomes" id="UP000054538"/>
    </source>
</evidence>
<dbReference type="HOGENOM" id="CLU_1015995_0_0_1"/>
<reference evidence="2" key="2">
    <citation type="submission" date="2015-01" db="EMBL/GenBank/DDBJ databases">
        <title>Evolutionary Origins and Diversification of the Mycorrhizal Mutualists.</title>
        <authorList>
            <consortium name="DOE Joint Genome Institute"/>
            <consortium name="Mycorrhizal Genomics Consortium"/>
            <person name="Kohler A."/>
            <person name="Kuo A."/>
            <person name="Nagy L.G."/>
            <person name="Floudas D."/>
            <person name="Copeland A."/>
            <person name="Barry K.W."/>
            <person name="Cichocki N."/>
            <person name="Veneault-Fourrey C."/>
            <person name="LaButti K."/>
            <person name="Lindquist E.A."/>
            <person name="Lipzen A."/>
            <person name="Lundell T."/>
            <person name="Morin E."/>
            <person name="Murat C."/>
            <person name="Riley R."/>
            <person name="Ohm R."/>
            <person name="Sun H."/>
            <person name="Tunlid A."/>
            <person name="Henrissat B."/>
            <person name="Grigoriev I.V."/>
            <person name="Hibbett D.S."/>
            <person name="Martin F."/>
        </authorList>
    </citation>
    <scope>NUCLEOTIDE SEQUENCE [LARGE SCALE GENOMIC DNA]</scope>
    <source>
        <strain evidence="2">Ve08.2h10</strain>
    </source>
</reference>
<protein>
    <submittedName>
        <fullName evidence="1">Uncharacterized protein</fullName>
    </submittedName>
</protein>
<reference evidence="1 2" key="1">
    <citation type="submission" date="2014-04" db="EMBL/GenBank/DDBJ databases">
        <authorList>
            <consortium name="DOE Joint Genome Institute"/>
            <person name="Kuo A."/>
            <person name="Kohler A."/>
            <person name="Jargeat P."/>
            <person name="Nagy L.G."/>
            <person name="Floudas D."/>
            <person name="Copeland A."/>
            <person name="Barry K.W."/>
            <person name="Cichocki N."/>
            <person name="Veneault-Fourrey C."/>
            <person name="LaButti K."/>
            <person name="Lindquist E.A."/>
            <person name="Lipzen A."/>
            <person name="Lundell T."/>
            <person name="Morin E."/>
            <person name="Murat C."/>
            <person name="Sun H."/>
            <person name="Tunlid A."/>
            <person name="Henrissat B."/>
            <person name="Grigoriev I.V."/>
            <person name="Hibbett D.S."/>
            <person name="Martin F."/>
            <person name="Nordberg H.P."/>
            <person name="Cantor M.N."/>
            <person name="Hua S.X."/>
        </authorList>
    </citation>
    <scope>NUCLEOTIDE SEQUENCE [LARGE SCALE GENOMIC DNA]</scope>
    <source>
        <strain evidence="1 2">Ve08.2h10</strain>
    </source>
</reference>
<accession>A0A0D0DBF1</accession>
<dbReference type="EMBL" id="KN825804">
    <property type="protein sequence ID" value="KIK81411.1"/>
    <property type="molecule type" value="Genomic_DNA"/>
</dbReference>
<dbReference type="Proteomes" id="UP000054538">
    <property type="component" value="Unassembled WGS sequence"/>
</dbReference>
<gene>
    <name evidence="1" type="ORF">PAXRUDRAFT_15258</name>
</gene>
<evidence type="ECO:0000313" key="1">
    <source>
        <dbReference type="EMBL" id="KIK81411.1"/>
    </source>
</evidence>
<dbReference type="STRING" id="930991.A0A0D0DBF1"/>
<proteinExistence type="predicted"/>
<name>A0A0D0DBF1_9AGAM</name>
<dbReference type="InParanoid" id="A0A0D0DBF1"/>
<keyword evidence="2" id="KW-1185">Reference proteome</keyword>